<organism evidence="2 3">
    <name type="scientific">Schizosaccharomyces osmophilus</name>
    <dbReference type="NCBI Taxonomy" id="2545709"/>
    <lineage>
        <taxon>Eukaryota</taxon>
        <taxon>Fungi</taxon>
        <taxon>Dikarya</taxon>
        <taxon>Ascomycota</taxon>
        <taxon>Taphrinomycotina</taxon>
        <taxon>Schizosaccharomycetes</taxon>
        <taxon>Schizosaccharomycetales</taxon>
        <taxon>Schizosaccharomycetaceae</taxon>
        <taxon>Schizosaccharomyces</taxon>
    </lineage>
</organism>
<dbReference type="AlphaFoldDB" id="A0AAF0AVN6"/>
<feature type="region of interest" description="Disordered" evidence="1">
    <location>
        <begin position="92"/>
        <end position="135"/>
    </location>
</feature>
<evidence type="ECO:0000313" key="3">
    <source>
        <dbReference type="Proteomes" id="UP001212411"/>
    </source>
</evidence>
<dbReference type="GeneID" id="80877428"/>
<name>A0AAF0AVN6_9SCHI</name>
<feature type="compositionally biased region" description="Polar residues" evidence="1">
    <location>
        <begin position="92"/>
        <end position="108"/>
    </location>
</feature>
<gene>
    <name evidence="2" type="primary">mug108</name>
    <name evidence="2" type="ORF">SOMG_03952</name>
</gene>
<reference evidence="2 3" key="1">
    <citation type="journal article" date="2023" name="G3 (Bethesda)">
        <title>A high-quality reference genome for the fission yeast Schizosaccharomyces osmophilus.</title>
        <authorList>
            <person name="Jia G.S."/>
            <person name="Zhang W.C."/>
            <person name="Liang Y."/>
            <person name="Liu X.H."/>
            <person name="Rhind N."/>
            <person name="Pidoux A."/>
            <person name="Brysch-Herzberg M."/>
            <person name="Du L.L."/>
        </authorList>
    </citation>
    <scope>NUCLEOTIDE SEQUENCE [LARGE SCALE GENOMIC DNA]</scope>
    <source>
        <strain evidence="2 3">CBS 15793</strain>
    </source>
</reference>
<proteinExistence type="predicted"/>
<evidence type="ECO:0000313" key="2">
    <source>
        <dbReference type="EMBL" id="WBW73756.1"/>
    </source>
</evidence>
<dbReference type="EMBL" id="CP115612">
    <property type="protein sequence ID" value="WBW73756.1"/>
    <property type="molecule type" value="Genomic_DNA"/>
</dbReference>
<feature type="compositionally biased region" description="Low complexity" evidence="1">
    <location>
        <begin position="15"/>
        <end position="27"/>
    </location>
</feature>
<accession>A0AAF0AVN6</accession>
<keyword evidence="3" id="KW-1185">Reference proteome</keyword>
<dbReference type="RefSeq" id="XP_056037999.1">
    <property type="nucleotide sequence ID" value="XM_056182739.1"/>
</dbReference>
<feature type="region of interest" description="Disordered" evidence="1">
    <location>
        <begin position="1"/>
        <end position="79"/>
    </location>
</feature>
<evidence type="ECO:0000256" key="1">
    <source>
        <dbReference type="SAM" id="MobiDB-lite"/>
    </source>
</evidence>
<dbReference type="Proteomes" id="UP001212411">
    <property type="component" value="Chromosome 2"/>
</dbReference>
<protein>
    <submittedName>
        <fullName evidence="2">Schizosaccharomyces specific protein Mug108</fullName>
    </submittedName>
</protein>
<feature type="compositionally biased region" description="Basic and acidic residues" evidence="1">
    <location>
        <begin position="1"/>
        <end position="12"/>
    </location>
</feature>
<feature type="compositionally biased region" description="Basic and acidic residues" evidence="1">
    <location>
        <begin position="109"/>
        <end position="128"/>
    </location>
</feature>
<dbReference type="KEGG" id="som:SOMG_03952"/>
<sequence length="135" mass="15103">MDRFTSNEESRIGKRGSLYSSRSGSRLNDFNEYLNEFPEAGPLTEDEEYQTLSKKESLTDEVGDDSSLSSKKNSGDRGRVRLMSFDALGSIFSSNPKRKQTLSGGSTENAEKKDREEASRDRSNDRDISLLGSIF</sequence>